<accession>A0ABV7ZNA0</accession>
<dbReference type="PANTHER" id="PTHR48100">
    <property type="entry name" value="BROAD-SPECIFICITY PHOSPHATASE YOR283W-RELATED"/>
    <property type="match status" value="1"/>
</dbReference>
<dbReference type="CDD" id="cd07067">
    <property type="entry name" value="HP_PGM_like"/>
    <property type="match status" value="1"/>
</dbReference>
<dbReference type="EMBL" id="JBHRZN010000001">
    <property type="protein sequence ID" value="MFC3849229.1"/>
    <property type="molecule type" value="Genomic_DNA"/>
</dbReference>
<dbReference type="InterPro" id="IPR013078">
    <property type="entry name" value="His_Pase_superF_clade-1"/>
</dbReference>
<organism evidence="1 2">
    <name type="scientific">Corynebacterium hansenii</name>
    <dbReference type="NCBI Taxonomy" id="394964"/>
    <lineage>
        <taxon>Bacteria</taxon>
        <taxon>Bacillati</taxon>
        <taxon>Actinomycetota</taxon>
        <taxon>Actinomycetes</taxon>
        <taxon>Mycobacteriales</taxon>
        <taxon>Corynebacteriaceae</taxon>
        <taxon>Corynebacterium</taxon>
    </lineage>
</organism>
<evidence type="ECO:0000313" key="1">
    <source>
        <dbReference type="EMBL" id="MFC3849229.1"/>
    </source>
</evidence>
<dbReference type="InterPro" id="IPR050275">
    <property type="entry name" value="PGM_Phosphatase"/>
</dbReference>
<dbReference type="Proteomes" id="UP001595751">
    <property type="component" value="Unassembled WGS sequence"/>
</dbReference>
<reference evidence="2" key="1">
    <citation type="journal article" date="2019" name="Int. J. Syst. Evol. Microbiol.">
        <title>The Global Catalogue of Microorganisms (GCM) 10K type strain sequencing project: providing services to taxonomists for standard genome sequencing and annotation.</title>
        <authorList>
            <consortium name="The Broad Institute Genomics Platform"/>
            <consortium name="The Broad Institute Genome Sequencing Center for Infectious Disease"/>
            <person name="Wu L."/>
            <person name="Ma J."/>
        </authorList>
    </citation>
    <scope>NUCLEOTIDE SEQUENCE [LARGE SCALE GENOMIC DNA]</scope>
    <source>
        <strain evidence="2">CCUG 53252</strain>
    </source>
</reference>
<dbReference type="SMART" id="SM00855">
    <property type="entry name" value="PGAM"/>
    <property type="match status" value="1"/>
</dbReference>
<dbReference type="PANTHER" id="PTHR48100:SF51">
    <property type="entry name" value="PHOSPHOGLYCERATE MUTASE"/>
    <property type="match status" value="1"/>
</dbReference>
<dbReference type="InterPro" id="IPR029033">
    <property type="entry name" value="His_PPase_superfam"/>
</dbReference>
<proteinExistence type="predicted"/>
<gene>
    <name evidence="1" type="ORF">ACFORJ_03480</name>
</gene>
<protein>
    <submittedName>
        <fullName evidence="1">Histidine phosphatase family protein</fullName>
    </submittedName>
</protein>
<sequence>MTGGGNGRTPVHAPRTIVHLIRHGEVHNPSKILYGRLPGYRLSDRGRAMAVATAEAFAGHDVAYVACSPLQRTRETCEPVTRVTGLEPVIDPDVLEAGNSFEGLHVRGWDSDLWNPRYWPRLRRPDVPSWGEPYDEIADRMFRAIDRAREAAEGREAIIVTHQLCVVAAARRARGQRLAHNPANRQCDLSSVTSLVYLGDTIVDVRYSEPAAHL</sequence>
<name>A0ABV7ZNA0_9CORY</name>
<evidence type="ECO:0000313" key="2">
    <source>
        <dbReference type="Proteomes" id="UP001595751"/>
    </source>
</evidence>
<dbReference type="RefSeq" id="WP_048740005.1">
    <property type="nucleotide sequence ID" value="NZ_CP047211.1"/>
</dbReference>
<dbReference type="Gene3D" id="3.40.50.1240">
    <property type="entry name" value="Phosphoglycerate mutase-like"/>
    <property type="match status" value="1"/>
</dbReference>
<dbReference type="SUPFAM" id="SSF53254">
    <property type="entry name" value="Phosphoglycerate mutase-like"/>
    <property type="match status" value="1"/>
</dbReference>
<dbReference type="Pfam" id="PF00300">
    <property type="entry name" value="His_Phos_1"/>
    <property type="match status" value="1"/>
</dbReference>
<keyword evidence="2" id="KW-1185">Reference proteome</keyword>
<comment type="caution">
    <text evidence="1">The sequence shown here is derived from an EMBL/GenBank/DDBJ whole genome shotgun (WGS) entry which is preliminary data.</text>
</comment>